<proteinExistence type="predicted"/>
<reference evidence="1" key="1">
    <citation type="journal article" date="2014" name="Front. Microbiol.">
        <title>High frequency of phylogenetically diverse reductive dehalogenase-homologous genes in deep subseafloor sedimentary metagenomes.</title>
        <authorList>
            <person name="Kawai M."/>
            <person name="Futagami T."/>
            <person name="Toyoda A."/>
            <person name="Takaki Y."/>
            <person name="Nishi S."/>
            <person name="Hori S."/>
            <person name="Arai W."/>
            <person name="Tsubouchi T."/>
            <person name="Morono Y."/>
            <person name="Uchiyama I."/>
            <person name="Ito T."/>
            <person name="Fujiyama A."/>
            <person name="Inagaki F."/>
            <person name="Takami H."/>
        </authorList>
    </citation>
    <scope>NUCLEOTIDE SEQUENCE</scope>
    <source>
        <strain evidence="1">Expedition CK06-06</strain>
    </source>
</reference>
<comment type="caution">
    <text evidence="1">The sequence shown here is derived from an EMBL/GenBank/DDBJ whole genome shotgun (WGS) entry which is preliminary data.</text>
</comment>
<feature type="non-terminal residue" evidence="1">
    <location>
        <position position="1"/>
    </location>
</feature>
<gene>
    <name evidence="1" type="ORF">S06H3_48439</name>
</gene>
<protein>
    <submittedName>
        <fullName evidence="1">Uncharacterized protein</fullName>
    </submittedName>
</protein>
<organism evidence="1">
    <name type="scientific">marine sediment metagenome</name>
    <dbReference type="NCBI Taxonomy" id="412755"/>
    <lineage>
        <taxon>unclassified sequences</taxon>
        <taxon>metagenomes</taxon>
        <taxon>ecological metagenomes</taxon>
    </lineage>
</organism>
<evidence type="ECO:0000313" key="1">
    <source>
        <dbReference type="EMBL" id="GAI42087.1"/>
    </source>
</evidence>
<dbReference type="EMBL" id="BARV01030501">
    <property type="protein sequence ID" value="GAI42087.1"/>
    <property type="molecule type" value="Genomic_DNA"/>
</dbReference>
<accession>X1NDK5</accession>
<dbReference type="AlphaFoldDB" id="X1NDK5"/>
<name>X1NDK5_9ZZZZ</name>
<sequence length="32" mass="3831">FSPHGLTVTKIFYFRTNFEKIDGEKLQVKKCR</sequence>